<name>A0A1W1WM76_SULTA</name>
<dbReference type="GO" id="GO:0006633">
    <property type="term" value="P:fatty acid biosynthetic process"/>
    <property type="evidence" value="ECO:0007669"/>
    <property type="project" value="TreeGrafter"/>
</dbReference>
<dbReference type="NCBIfam" id="TIGR00128">
    <property type="entry name" value="fabD"/>
    <property type="match status" value="1"/>
</dbReference>
<dbReference type="InterPro" id="IPR024925">
    <property type="entry name" value="Malonyl_CoA-ACP_transAc"/>
</dbReference>
<evidence type="ECO:0000256" key="1">
    <source>
        <dbReference type="ARBA" id="ARBA00022679"/>
    </source>
</evidence>
<dbReference type="STRING" id="28034.BFX07_07160"/>
<dbReference type="AlphaFoldDB" id="A0A1W1WM76"/>
<comment type="catalytic activity">
    <reaction evidence="3 4">
        <text>holo-[ACP] + malonyl-CoA = malonyl-[ACP] + CoA</text>
        <dbReference type="Rhea" id="RHEA:41792"/>
        <dbReference type="Rhea" id="RHEA-COMP:9623"/>
        <dbReference type="Rhea" id="RHEA-COMP:9685"/>
        <dbReference type="ChEBI" id="CHEBI:57287"/>
        <dbReference type="ChEBI" id="CHEBI:57384"/>
        <dbReference type="ChEBI" id="CHEBI:64479"/>
        <dbReference type="ChEBI" id="CHEBI:78449"/>
        <dbReference type="EC" id="2.3.1.39"/>
    </reaction>
</comment>
<evidence type="ECO:0000259" key="6">
    <source>
        <dbReference type="SMART" id="SM00827"/>
    </source>
</evidence>
<keyword evidence="8" id="KW-1185">Reference proteome</keyword>
<dbReference type="InterPro" id="IPR014043">
    <property type="entry name" value="Acyl_transferase_dom"/>
</dbReference>
<dbReference type="InterPro" id="IPR001227">
    <property type="entry name" value="Ac_transferase_dom_sf"/>
</dbReference>
<accession>A0A1W1WM76</accession>
<feature type="active site" evidence="5">
    <location>
        <position position="201"/>
    </location>
</feature>
<keyword evidence="2 4" id="KW-0012">Acyltransferase</keyword>
<evidence type="ECO:0000313" key="8">
    <source>
        <dbReference type="Proteomes" id="UP000192660"/>
    </source>
</evidence>
<dbReference type="Proteomes" id="UP000192660">
    <property type="component" value="Unassembled WGS sequence"/>
</dbReference>
<dbReference type="EMBL" id="FWWY01000001">
    <property type="protein sequence ID" value="SMC07397.1"/>
    <property type="molecule type" value="Genomic_DNA"/>
</dbReference>
<comment type="similarity">
    <text evidence="4">Belongs to the fabD family.</text>
</comment>
<dbReference type="SMART" id="SM00827">
    <property type="entry name" value="PKS_AT"/>
    <property type="match status" value="1"/>
</dbReference>
<dbReference type="InterPro" id="IPR016035">
    <property type="entry name" value="Acyl_Trfase/lysoPLipase"/>
</dbReference>
<dbReference type="SUPFAM" id="SSF55048">
    <property type="entry name" value="Probable ACP-binding domain of malonyl-CoA ACP transacylase"/>
    <property type="match status" value="1"/>
</dbReference>
<protein>
    <recommendedName>
        <fullName evidence="4">Malonyl CoA-acyl carrier protein transacylase</fullName>
        <ecNumber evidence="4">2.3.1.39</ecNumber>
    </recommendedName>
</protein>
<gene>
    <name evidence="7" type="ORF">SAMN00768000_3366</name>
</gene>
<reference evidence="8" key="1">
    <citation type="submission" date="2017-04" db="EMBL/GenBank/DDBJ databases">
        <authorList>
            <person name="Varghese N."/>
            <person name="Submissions S."/>
        </authorList>
    </citation>
    <scope>NUCLEOTIDE SEQUENCE [LARGE SCALE GENOMIC DNA]</scope>
    <source>
        <strain evidence="8">DSM 9293</strain>
    </source>
</reference>
<feature type="domain" description="Malonyl-CoA:ACP transacylase (MAT)" evidence="6">
    <location>
        <begin position="7"/>
        <end position="307"/>
    </location>
</feature>
<evidence type="ECO:0000313" key="7">
    <source>
        <dbReference type="EMBL" id="SMC07397.1"/>
    </source>
</evidence>
<dbReference type="EC" id="2.3.1.39" evidence="4"/>
<evidence type="ECO:0000256" key="2">
    <source>
        <dbReference type="ARBA" id="ARBA00023315"/>
    </source>
</evidence>
<dbReference type="Gene3D" id="3.40.366.10">
    <property type="entry name" value="Malonyl-Coenzyme A Acyl Carrier Protein, domain 2"/>
    <property type="match status" value="1"/>
</dbReference>
<dbReference type="PIRSF" id="PIRSF000446">
    <property type="entry name" value="Mct"/>
    <property type="match status" value="1"/>
</dbReference>
<organism evidence="7 8">
    <name type="scientific">Sulfobacillus thermosulfidooxidans (strain DSM 9293 / VKM B-1269 / AT-1)</name>
    <dbReference type="NCBI Taxonomy" id="929705"/>
    <lineage>
        <taxon>Bacteria</taxon>
        <taxon>Bacillati</taxon>
        <taxon>Bacillota</taxon>
        <taxon>Clostridia</taxon>
        <taxon>Eubacteriales</taxon>
        <taxon>Clostridiales Family XVII. Incertae Sedis</taxon>
        <taxon>Sulfobacillus</taxon>
    </lineage>
</organism>
<dbReference type="FunFam" id="3.30.70.250:FF:000001">
    <property type="entry name" value="Malonyl CoA-acyl carrier protein transacylase"/>
    <property type="match status" value="1"/>
</dbReference>
<dbReference type="RefSeq" id="WP_084661753.1">
    <property type="nucleotide sequence ID" value="NZ_FWWY01000001.1"/>
</dbReference>
<dbReference type="GO" id="GO:0005829">
    <property type="term" value="C:cytosol"/>
    <property type="evidence" value="ECO:0007669"/>
    <property type="project" value="TreeGrafter"/>
</dbReference>
<dbReference type="PANTHER" id="PTHR42681">
    <property type="entry name" value="MALONYL-COA-ACYL CARRIER PROTEIN TRANSACYLASE, MITOCHONDRIAL"/>
    <property type="match status" value="1"/>
</dbReference>
<keyword evidence="1 4" id="KW-0808">Transferase</keyword>
<dbReference type="InterPro" id="IPR004410">
    <property type="entry name" value="Malonyl_CoA-ACP_transAc_FabD"/>
</dbReference>
<evidence type="ECO:0000256" key="4">
    <source>
        <dbReference type="PIRNR" id="PIRNR000446"/>
    </source>
</evidence>
<feature type="active site" evidence="5">
    <location>
        <position position="93"/>
    </location>
</feature>
<evidence type="ECO:0000256" key="3">
    <source>
        <dbReference type="ARBA" id="ARBA00048462"/>
    </source>
</evidence>
<dbReference type="SUPFAM" id="SSF52151">
    <property type="entry name" value="FabD/lysophospholipase-like"/>
    <property type="match status" value="1"/>
</dbReference>
<sequence>MSGWAVMFPGQGAQYVGMGLNLFQQYQEARDVFYEADDALGYKLSQLIFEGPEERLRDTEVQQPAILVVSVAAWTVFRARQPQLPISVGFGLSLGEYSAYVAAGTFTLRDAVRLTRIRGRAMQEAVPKGLGGMSAILGLKSEEVEALCHEASQVGWVQPANYNAPGQIVVSGLITGLDHVETAARARGARVVRLSVSAPFHSRLLTPAGAVVSKALADIDIQRAQFPVLANVDATLCYDAQDIIPRLINQVSHPVLFQQCVERAMALDVLGFIEFGPGRSLTSLLKKIDRKQKVFNVEDEASLDKALELVQAPGYNS</sequence>
<dbReference type="InterPro" id="IPR016036">
    <property type="entry name" value="Malonyl_transacylase_ACP-bd"/>
</dbReference>
<proteinExistence type="inferred from homology"/>
<dbReference type="Gene3D" id="3.30.70.250">
    <property type="entry name" value="Malonyl-CoA ACP transacylase, ACP-binding"/>
    <property type="match status" value="1"/>
</dbReference>
<dbReference type="Pfam" id="PF00698">
    <property type="entry name" value="Acyl_transf_1"/>
    <property type="match status" value="1"/>
</dbReference>
<dbReference type="OrthoDB" id="9805460at2"/>
<dbReference type="PANTHER" id="PTHR42681:SF1">
    <property type="entry name" value="MALONYL-COA-ACYL CARRIER PROTEIN TRANSACYLASE, MITOCHONDRIAL"/>
    <property type="match status" value="1"/>
</dbReference>
<dbReference type="InterPro" id="IPR050858">
    <property type="entry name" value="Mal-CoA-ACP_Trans/PKS_FabD"/>
</dbReference>
<evidence type="ECO:0000256" key="5">
    <source>
        <dbReference type="PIRSR" id="PIRSR000446-1"/>
    </source>
</evidence>
<dbReference type="GO" id="GO:0004314">
    <property type="term" value="F:[acyl-carrier-protein] S-malonyltransferase activity"/>
    <property type="evidence" value="ECO:0007669"/>
    <property type="project" value="UniProtKB-EC"/>
</dbReference>